<dbReference type="GO" id="GO:0003755">
    <property type="term" value="F:peptidyl-prolyl cis-trans isomerase activity"/>
    <property type="evidence" value="ECO:0007669"/>
    <property type="project" value="UniProtKB-UniRule"/>
</dbReference>
<dbReference type="PRINTS" id="PR00153">
    <property type="entry name" value="CSAPPISMRASE"/>
</dbReference>
<dbReference type="Pfam" id="PF00160">
    <property type="entry name" value="Pro_isomerase"/>
    <property type="match status" value="1"/>
</dbReference>
<dbReference type="PANTHER" id="PTHR11071">
    <property type="entry name" value="PEPTIDYL-PROLYL CIS-TRANS ISOMERASE"/>
    <property type="match status" value="1"/>
</dbReference>
<dbReference type="Gene3D" id="2.40.100.10">
    <property type="entry name" value="Cyclophilin-like"/>
    <property type="match status" value="1"/>
</dbReference>
<dbReference type="PIRSF" id="PIRSF001467">
    <property type="entry name" value="Peptidylpro_ismrse"/>
    <property type="match status" value="1"/>
</dbReference>
<dbReference type="AlphaFoldDB" id="A0AAW2C621"/>
<dbReference type="InterPro" id="IPR002130">
    <property type="entry name" value="Cyclophilin-type_PPIase_dom"/>
</dbReference>
<evidence type="ECO:0000256" key="3">
    <source>
        <dbReference type="ARBA" id="ARBA00023110"/>
    </source>
</evidence>
<dbReference type="FunFam" id="2.40.100.10:FF:000025">
    <property type="entry name" value="Peptidyl-prolyl cis-trans isomerase CYP19-2"/>
    <property type="match status" value="1"/>
</dbReference>
<dbReference type="GO" id="GO:0006457">
    <property type="term" value="P:protein folding"/>
    <property type="evidence" value="ECO:0007669"/>
    <property type="project" value="TreeGrafter"/>
</dbReference>
<proteinExistence type="inferred from homology"/>
<keyword evidence="3 5" id="KW-0697">Rotamase</keyword>
<dbReference type="GO" id="GO:0016018">
    <property type="term" value="F:cyclosporin A binding"/>
    <property type="evidence" value="ECO:0007669"/>
    <property type="project" value="TreeGrafter"/>
</dbReference>
<dbReference type="PANTHER" id="PTHR11071:SF561">
    <property type="entry name" value="PEPTIDYL-PROLYL CIS-TRANS ISOMERASE D-RELATED"/>
    <property type="match status" value="1"/>
</dbReference>
<comment type="function">
    <text evidence="5">PPIases accelerate the folding of proteins. It catalyzes the cis-trans isomerization of proline imidic peptide bonds in oligopeptides.</text>
</comment>
<comment type="catalytic activity">
    <reaction evidence="1 5">
        <text>[protein]-peptidylproline (omega=180) = [protein]-peptidylproline (omega=0)</text>
        <dbReference type="Rhea" id="RHEA:16237"/>
        <dbReference type="Rhea" id="RHEA-COMP:10747"/>
        <dbReference type="Rhea" id="RHEA-COMP:10748"/>
        <dbReference type="ChEBI" id="CHEBI:83833"/>
        <dbReference type="ChEBI" id="CHEBI:83834"/>
        <dbReference type="EC" id="5.2.1.8"/>
    </reaction>
</comment>
<evidence type="ECO:0000256" key="4">
    <source>
        <dbReference type="ARBA" id="ARBA00023235"/>
    </source>
</evidence>
<dbReference type="EMBL" id="JAZDWU010000009">
    <property type="protein sequence ID" value="KAK9992579.1"/>
    <property type="molecule type" value="Genomic_DNA"/>
</dbReference>
<comment type="similarity">
    <text evidence="2 5">Belongs to the cyclophilin-type PPIase family.</text>
</comment>
<evidence type="ECO:0000256" key="5">
    <source>
        <dbReference type="RuleBase" id="RU363019"/>
    </source>
</evidence>
<gene>
    <name evidence="7" type="ORF">SO802_027564</name>
</gene>
<protein>
    <recommendedName>
        <fullName evidence="5">Peptidyl-prolyl cis-trans isomerase</fullName>
        <shortName evidence="5">PPIase</shortName>
        <ecNumber evidence="5">5.2.1.8</ecNumber>
    </recommendedName>
</protein>
<keyword evidence="8" id="KW-1185">Reference proteome</keyword>
<sequence>MASNAKVFFDMTIDGQPTGHIIMELYADVVPRTTENFRALCTDKNGASRSGKPLHYKGSSFHCVIPRFMCQGGNFTAENGTKGKLIYNAKFADENFVKKHTDPGVLSLANVGPRTNRSQFFICIAKTEWLNRKHVMFGQIIEGMDPETSEGWDTTKLRILQVVNLENSCEFKKKWCS</sequence>
<name>A0AAW2C621_9ROSI</name>
<reference evidence="7 8" key="1">
    <citation type="submission" date="2024-01" db="EMBL/GenBank/DDBJ databases">
        <title>A telomere-to-telomere, gap-free genome of sweet tea (Lithocarpus litseifolius).</title>
        <authorList>
            <person name="Zhou J."/>
        </authorList>
    </citation>
    <scope>NUCLEOTIDE SEQUENCE [LARGE SCALE GENOMIC DNA]</scope>
    <source>
        <strain evidence="7">Zhou-2022a</strain>
        <tissue evidence="7">Leaf</tissue>
    </source>
</reference>
<dbReference type="PROSITE" id="PS50072">
    <property type="entry name" value="CSA_PPIASE_2"/>
    <property type="match status" value="1"/>
</dbReference>
<evidence type="ECO:0000313" key="8">
    <source>
        <dbReference type="Proteomes" id="UP001459277"/>
    </source>
</evidence>
<evidence type="ECO:0000256" key="1">
    <source>
        <dbReference type="ARBA" id="ARBA00000971"/>
    </source>
</evidence>
<dbReference type="Proteomes" id="UP001459277">
    <property type="component" value="Unassembled WGS sequence"/>
</dbReference>
<evidence type="ECO:0000256" key="2">
    <source>
        <dbReference type="ARBA" id="ARBA00007365"/>
    </source>
</evidence>
<organism evidence="7 8">
    <name type="scientific">Lithocarpus litseifolius</name>
    <dbReference type="NCBI Taxonomy" id="425828"/>
    <lineage>
        <taxon>Eukaryota</taxon>
        <taxon>Viridiplantae</taxon>
        <taxon>Streptophyta</taxon>
        <taxon>Embryophyta</taxon>
        <taxon>Tracheophyta</taxon>
        <taxon>Spermatophyta</taxon>
        <taxon>Magnoliopsida</taxon>
        <taxon>eudicotyledons</taxon>
        <taxon>Gunneridae</taxon>
        <taxon>Pentapetalae</taxon>
        <taxon>rosids</taxon>
        <taxon>fabids</taxon>
        <taxon>Fagales</taxon>
        <taxon>Fagaceae</taxon>
        <taxon>Lithocarpus</taxon>
    </lineage>
</organism>
<accession>A0AAW2C621</accession>
<dbReference type="SUPFAM" id="SSF50891">
    <property type="entry name" value="Cyclophilin-like"/>
    <property type="match status" value="1"/>
</dbReference>
<dbReference type="GO" id="GO:0005737">
    <property type="term" value="C:cytoplasm"/>
    <property type="evidence" value="ECO:0007669"/>
    <property type="project" value="TreeGrafter"/>
</dbReference>
<keyword evidence="4 5" id="KW-0413">Isomerase</keyword>
<dbReference type="InterPro" id="IPR024936">
    <property type="entry name" value="Cyclophilin-type_PPIase"/>
</dbReference>
<dbReference type="EC" id="5.2.1.8" evidence="5"/>
<evidence type="ECO:0000259" key="6">
    <source>
        <dbReference type="PROSITE" id="PS50072"/>
    </source>
</evidence>
<dbReference type="InterPro" id="IPR029000">
    <property type="entry name" value="Cyclophilin-like_dom_sf"/>
</dbReference>
<comment type="caution">
    <text evidence="7">The sequence shown here is derived from an EMBL/GenBank/DDBJ whole genome shotgun (WGS) entry which is preliminary data.</text>
</comment>
<feature type="domain" description="PPIase cyclophilin-type" evidence="6">
    <location>
        <begin position="8"/>
        <end position="145"/>
    </location>
</feature>
<evidence type="ECO:0000313" key="7">
    <source>
        <dbReference type="EMBL" id="KAK9992579.1"/>
    </source>
</evidence>